<keyword evidence="7" id="KW-1185">Reference proteome</keyword>
<dbReference type="SUPFAM" id="SSF53067">
    <property type="entry name" value="Actin-like ATPase domain"/>
    <property type="match status" value="2"/>
</dbReference>
<sequence>MASGQHKISPAAAIDPLVLGLDVGSTASRGGLYDAAARPLEGPKAKVPHAFTTAGDGTSEIDADAVVDEIEQILDLLATPDLKGRIGGVAIDTFSASLVGVDTAGRAVTPCYTYADSRCTAQVRELREELDEAEVLQRTGTRIHSSYLPARLRWLAATDRARFNAVDRWMSLGEYLHLRIIGTAVVGTAAAAWTGLLDRRTGTWDVAMVEASGIDVRTLSPVHDPDDPVREVRGGVAKRWPALAGALWYPVIGDGLAANVGVGATAEGTVGLSAATSGAMRVLLHHLPETIPDGLWCYRVDARRSLLGGALNDVGRVVTWLDATLRVPEDLEATLTAEPDPATPSVLPYLSGERSTGWAAGARATITDVGATATADLIYRGAMEGVALSYARVADALAGAAGGRARQIRAAGRVAADLTPWLQVVADALDADVQHVTNKRTTLRGTALIALESLAPGVERSEPDIGATFAPVPARRRYYDERAQRYQEIYEALVK</sequence>
<evidence type="ECO:0000259" key="4">
    <source>
        <dbReference type="Pfam" id="PF00370"/>
    </source>
</evidence>
<dbReference type="EC" id="2.7.1.17" evidence="6"/>
<dbReference type="CDD" id="cd07770">
    <property type="entry name" value="ASKHA_NBD_FGGY_GntK"/>
    <property type="match status" value="1"/>
</dbReference>
<dbReference type="PIRSF" id="PIRSF000538">
    <property type="entry name" value="GlpK"/>
    <property type="match status" value="1"/>
</dbReference>
<dbReference type="Gene3D" id="3.30.420.40">
    <property type="match status" value="2"/>
</dbReference>
<dbReference type="InterPro" id="IPR043129">
    <property type="entry name" value="ATPase_NBD"/>
</dbReference>
<organism evidence="6 7">
    <name type="scientific">Occultella aeris</name>
    <dbReference type="NCBI Taxonomy" id="2761496"/>
    <lineage>
        <taxon>Bacteria</taxon>
        <taxon>Bacillati</taxon>
        <taxon>Actinomycetota</taxon>
        <taxon>Actinomycetes</taxon>
        <taxon>Micrococcales</taxon>
        <taxon>Ruaniaceae</taxon>
        <taxon>Occultella</taxon>
    </lineage>
</organism>
<dbReference type="GO" id="GO:0004856">
    <property type="term" value="F:D-xylulokinase activity"/>
    <property type="evidence" value="ECO:0007669"/>
    <property type="project" value="UniProtKB-EC"/>
</dbReference>
<dbReference type="PANTHER" id="PTHR43095">
    <property type="entry name" value="SUGAR KINASE"/>
    <property type="match status" value="1"/>
</dbReference>
<evidence type="ECO:0000313" key="6">
    <source>
        <dbReference type="EMBL" id="VZO35471.1"/>
    </source>
</evidence>
<keyword evidence="3 6" id="KW-0418">Kinase</keyword>
<dbReference type="EMBL" id="CACRYJ010000011">
    <property type="protein sequence ID" value="VZO35471.1"/>
    <property type="molecule type" value="Genomic_DNA"/>
</dbReference>
<comment type="similarity">
    <text evidence="1">Belongs to the FGGY kinase family.</text>
</comment>
<evidence type="ECO:0000256" key="3">
    <source>
        <dbReference type="ARBA" id="ARBA00022777"/>
    </source>
</evidence>
<dbReference type="PANTHER" id="PTHR43095:SF2">
    <property type="entry name" value="GLUCONOKINASE"/>
    <property type="match status" value="1"/>
</dbReference>
<evidence type="ECO:0000256" key="1">
    <source>
        <dbReference type="ARBA" id="ARBA00009156"/>
    </source>
</evidence>
<evidence type="ECO:0000313" key="7">
    <source>
        <dbReference type="Proteomes" id="UP000419743"/>
    </source>
</evidence>
<keyword evidence="2 6" id="KW-0808">Transferase</keyword>
<dbReference type="RefSeq" id="WP_156739259.1">
    <property type="nucleotide sequence ID" value="NZ_CACRYJ010000011.1"/>
</dbReference>
<protein>
    <submittedName>
        <fullName evidence="6">Xylulose kinase</fullName>
        <ecNumber evidence="6">2.7.1.17</ecNumber>
    </submittedName>
</protein>
<gene>
    <name evidence="6" type="primary">xylB_1</name>
    <name evidence="6" type="ORF">HALOF300_00669</name>
</gene>
<evidence type="ECO:0000259" key="5">
    <source>
        <dbReference type="Pfam" id="PF02782"/>
    </source>
</evidence>
<name>A0A7M4DEX8_9MICO</name>
<reference evidence="6 7" key="1">
    <citation type="submission" date="2019-11" db="EMBL/GenBank/DDBJ databases">
        <authorList>
            <person name="Criscuolo A."/>
        </authorList>
    </citation>
    <scope>NUCLEOTIDE SEQUENCE [LARGE SCALE GENOMIC DNA]</scope>
    <source>
        <strain evidence="6">CIP111667</strain>
    </source>
</reference>
<dbReference type="InterPro" id="IPR018485">
    <property type="entry name" value="FGGY_C"/>
</dbReference>
<feature type="domain" description="Carbohydrate kinase FGGY C-terminal" evidence="5">
    <location>
        <begin position="303"/>
        <end position="451"/>
    </location>
</feature>
<proteinExistence type="inferred from homology"/>
<dbReference type="AlphaFoldDB" id="A0A7M4DEX8"/>
<dbReference type="Pfam" id="PF02782">
    <property type="entry name" value="FGGY_C"/>
    <property type="match status" value="1"/>
</dbReference>
<dbReference type="InterPro" id="IPR050406">
    <property type="entry name" value="FGGY_Carb_Kinase"/>
</dbReference>
<feature type="domain" description="Carbohydrate kinase FGGY N-terminal" evidence="4">
    <location>
        <begin position="18"/>
        <end position="261"/>
    </location>
</feature>
<evidence type="ECO:0000256" key="2">
    <source>
        <dbReference type="ARBA" id="ARBA00022679"/>
    </source>
</evidence>
<comment type="caution">
    <text evidence="6">The sequence shown here is derived from an EMBL/GenBank/DDBJ whole genome shotgun (WGS) entry which is preliminary data.</text>
</comment>
<dbReference type="InterPro" id="IPR000577">
    <property type="entry name" value="Carb_kinase_FGGY"/>
</dbReference>
<dbReference type="InterPro" id="IPR018484">
    <property type="entry name" value="FGGY_N"/>
</dbReference>
<dbReference type="Pfam" id="PF00370">
    <property type="entry name" value="FGGY_N"/>
    <property type="match status" value="1"/>
</dbReference>
<dbReference type="Proteomes" id="UP000419743">
    <property type="component" value="Unassembled WGS sequence"/>
</dbReference>
<accession>A0A7M4DEX8</accession>